<accession>A0A4Y9JYV4</accession>
<comment type="caution">
    <text evidence="2">The sequence shown here is derived from an EMBL/GenBank/DDBJ whole genome shotgun (WGS) entry which is preliminary data.</text>
</comment>
<dbReference type="Pfam" id="PF03476">
    <property type="entry name" value="MOSC_N"/>
    <property type="match status" value="1"/>
</dbReference>
<name>A0A4Y9JYV4_9PAST</name>
<evidence type="ECO:0000313" key="2">
    <source>
        <dbReference type="EMBL" id="TFV09687.1"/>
    </source>
</evidence>
<dbReference type="PANTHER" id="PTHR14237">
    <property type="entry name" value="MOLYBDOPTERIN COFACTOR SULFURASE MOSC"/>
    <property type="match status" value="1"/>
</dbReference>
<dbReference type="SUPFAM" id="SSF50800">
    <property type="entry name" value="PK beta-barrel domain-like"/>
    <property type="match status" value="1"/>
</dbReference>
<dbReference type="GO" id="GO:0030170">
    <property type="term" value="F:pyridoxal phosphate binding"/>
    <property type="evidence" value="ECO:0007669"/>
    <property type="project" value="InterPro"/>
</dbReference>
<gene>
    <name evidence="2" type="ORF">E4T80_07410</name>
</gene>
<feature type="domain" description="MOSC" evidence="1">
    <location>
        <begin position="116"/>
        <end position="261"/>
    </location>
</feature>
<dbReference type="GO" id="GO:0030151">
    <property type="term" value="F:molybdenum ion binding"/>
    <property type="evidence" value="ECO:0007669"/>
    <property type="project" value="InterPro"/>
</dbReference>
<evidence type="ECO:0000259" key="1">
    <source>
        <dbReference type="PROSITE" id="PS51340"/>
    </source>
</evidence>
<dbReference type="InterPro" id="IPR011037">
    <property type="entry name" value="Pyrv_Knase-like_insert_dom_sf"/>
</dbReference>
<proteinExistence type="predicted"/>
<reference evidence="2 3" key="1">
    <citation type="submission" date="2019-03" db="EMBL/GenBank/DDBJ databases">
        <title>Diversity of the mouse oral microbiome.</title>
        <authorList>
            <person name="Joseph S."/>
            <person name="Aduse-Opoku J."/>
            <person name="Curtis M."/>
            <person name="Wade W."/>
            <person name="Hashim A."/>
        </authorList>
    </citation>
    <scope>NUCLEOTIDE SEQUENCE [LARGE SCALE GENOMIC DNA]</scope>
    <source>
        <strain evidence="2 3">WT12</strain>
    </source>
</reference>
<protein>
    <submittedName>
        <fullName evidence="2">MOSC domain-containing protein</fullName>
    </submittedName>
</protein>
<dbReference type="AlphaFoldDB" id="A0A4Y9JYV4"/>
<dbReference type="SUPFAM" id="SSF141673">
    <property type="entry name" value="MOSC N-terminal domain-like"/>
    <property type="match status" value="1"/>
</dbReference>
<dbReference type="GO" id="GO:0003824">
    <property type="term" value="F:catalytic activity"/>
    <property type="evidence" value="ECO:0007669"/>
    <property type="project" value="InterPro"/>
</dbReference>
<organism evidence="2 3">
    <name type="scientific">Muribacter muris</name>
    <dbReference type="NCBI Taxonomy" id="67855"/>
    <lineage>
        <taxon>Bacteria</taxon>
        <taxon>Pseudomonadati</taxon>
        <taxon>Pseudomonadota</taxon>
        <taxon>Gammaproteobacteria</taxon>
        <taxon>Pasteurellales</taxon>
        <taxon>Pasteurellaceae</taxon>
        <taxon>Muribacter</taxon>
    </lineage>
</organism>
<evidence type="ECO:0000313" key="3">
    <source>
        <dbReference type="Proteomes" id="UP000297396"/>
    </source>
</evidence>
<dbReference type="RefSeq" id="WP_135056779.1">
    <property type="nucleotide sequence ID" value="NZ_JADGLC010000015.1"/>
</dbReference>
<dbReference type="InterPro" id="IPR005302">
    <property type="entry name" value="MoCF_Sase_C"/>
</dbReference>
<dbReference type="EMBL" id="SPPA01000015">
    <property type="protein sequence ID" value="TFV09687.1"/>
    <property type="molecule type" value="Genomic_DNA"/>
</dbReference>
<dbReference type="Pfam" id="PF03473">
    <property type="entry name" value="MOSC"/>
    <property type="match status" value="1"/>
</dbReference>
<dbReference type="PROSITE" id="PS51340">
    <property type="entry name" value="MOSC"/>
    <property type="match status" value="1"/>
</dbReference>
<dbReference type="OrthoDB" id="581532at2"/>
<dbReference type="InterPro" id="IPR005303">
    <property type="entry name" value="MOCOS_middle"/>
</dbReference>
<dbReference type="PANTHER" id="PTHR14237:SF19">
    <property type="entry name" value="MITOCHONDRIAL AMIDOXIME REDUCING COMPONENT 1"/>
    <property type="match status" value="1"/>
</dbReference>
<dbReference type="Proteomes" id="UP000297396">
    <property type="component" value="Unassembled WGS sequence"/>
</dbReference>
<sequence>MQVTALNLYPIKSTRAYQVAQAFVQPQGLNFDREFMITEQDGTFITARKEAALYRLSALPISTGIVITLDNGEQCVALYQDFIRQQSGEVWGTHFPSWVASEQVNQWLSPLFGRAVQLRWLGAQSERQVRHFEPHPMSFADSNPLLLTNEKSLCQLQSWSPVPVTMEQFRPNIVIDGVEAFEEEQWQHIQIGGVSFTVAQCCTRCIMITRHLHTLALDPKVEPFRTLKQYHTNEHGKPIFGVHLVPKNSGVIRVGDHLTLLT</sequence>